<feature type="transmembrane region" description="Helical" evidence="5">
    <location>
        <begin position="308"/>
        <end position="328"/>
    </location>
</feature>
<evidence type="ECO:0000313" key="6">
    <source>
        <dbReference type="EMBL" id="GAA4892638.1"/>
    </source>
</evidence>
<evidence type="ECO:0000256" key="3">
    <source>
        <dbReference type="ARBA" id="ARBA00022989"/>
    </source>
</evidence>
<accession>A0ABP9F2R2</accession>
<sequence>MIKRYFLPRQLHPFAWWGWALALAVAASSTTNPLLLAGMIAVACLVTLARRANSPWAKAFKLYLFLGLFIVVLRVGFRIIFGGGDGPTILFTLPEVPLPVWVRGIRLLGPVSLEAVLTGLYDGLRLATIIICVGAANALANPKKLLASLPGALYELGTVMVVAVSALPQLGDSLQRVSRARKLRSAPHARTRRQRLGVVETIIVPVLSDALERSLALAASMDVRGYGRAGSASARDRAATLGFGVASMALLAVWSYRHLAAAPDLFIWRVPVLSTLLLIAGVAAAVAALRVSGRTVRRTQYRPIRWRLAETITVGTGIAAAALVQWIATTGDATALFPAVYPFRWPELTGPLLAVLVIAALPAFVTPAPSAPAQRRAEA</sequence>
<feature type="transmembrane region" description="Helical" evidence="5">
    <location>
        <begin position="60"/>
        <end position="80"/>
    </location>
</feature>
<organism evidence="6 7">
    <name type="scientific">Tessaracoccus lubricantis</name>
    <dbReference type="NCBI Taxonomy" id="545543"/>
    <lineage>
        <taxon>Bacteria</taxon>
        <taxon>Bacillati</taxon>
        <taxon>Actinomycetota</taxon>
        <taxon>Actinomycetes</taxon>
        <taxon>Propionibacteriales</taxon>
        <taxon>Propionibacteriaceae</taxon>
        <taxon>Tessaracoccus</taxon>
    </lineage>
</organism>
<evidence type="ECO:0000313" key="7">
    <source>
        <dbReference type="Proteomes" id="UP001501521"/>
    </source>
</evidence>
<reference evidence="7" key="1">
    <citation type="journal article" date="2019" name="Int. J. Syst. Evol. Microbiol.">
        <title>The Global Catalogue of Microorganisms (GCM) 10K type strain sequencing project: providing services to taxonomists for standard genome sequencing and annotation.</title>
        <authorList>
            <consortium name="The Broad Institute Genomics Platform"/>
            <consortium name="The Broad Institute Genome Sequencing Center for Infectious Disease"/>
            <person name="Wu L."/>
            <person name="Ma J."/>
        </authorList>
    </citation>
    <scope>NUCLEOTIDE SEQUENCE [LARGE SCALE GENOMIC DNA]</scope>
    <source>
        <strain evidence="7">JCM 19125</strain>
    </source>
</reference>
<keyword evidence="2 5" id="KW-0812">Transmembrane</keyword>
<evidence type="ECO:0000256" key="4">
    <source>
        <dbReference type="ARBA" id="ARBA00023136"/>
    </source>
</evidence>
<feature type="transmembrane region" description="Helical" evidence="5">
    <location>
        <begin position="238"/>
        <end position="256"/>
    </location>
</feature>
<dbReference type="PANTHER" id="PTHR33514">
    <property type="entry name" value="PROTEIN ABCI12, CHLOROPLASTIC"/>
    <property type="match status" value="1"/>
</dbReference>
<comment type="caution">
    <text evidence="6">The sequence shown here is derived from an EMBL/GenBank/DDBJ whole genome shotgun (WGS) entry which is preliminary data.</text>
</comment>
<keyword evidence="7" id="KW-1185">Reference proteome</keyword>
<proteinExistence type="predicted"/>
<dbReference type="CDD" id="cd16914">
    <property type="entry name" value="EcfT"/>
    <property type="match status" value="1"/>
</dbReference>
<feature type="transmembrane region" description="Helical" evidence="5">
    <location>
        <begin position="152"/>
        <end position="171"/>
    </location>
</feature>
<comment type="subcellular location">
    <subcellularLocation>
        <location evidence="1">Membrane</location>
        <topology evidence="1">Multi-pass membrane protein</topology>
    </subcellularLocation>
</comment>
<feature type="transmembrane region" description="Helical" evidence="5">
    <location>
        <begin position="268"/>
        <end position="288"/>
    </location>
</feature>
<evidence type="ECO:0000256" key="2">
    <source>
        <dbReference type="ARBA" id="ARBA00022692"/>
    </source>
</evidence>
<dbReference type="RefSeq" id="WP_345579111.1">
    <property type="nucleotide sequence ID" value="NZ_BAABLV010000012.1"/>
</dbReference>
<dbReference type="EMBL" id="BAABLV010000012">
    <property type="protein sequence ID" value="GAA4892638.1"/>
    <property type="molecule type" value="Genomic_DNA"/>
</dbReference>
<gene>
    <name evidence="6" type="ORF">GCM10025789_07170</name>
</gene>
<feature type="transmembrane region" description="Helical" evidence="5">
    <location>
        <begin position="16"/>
        <end position="48"/>
    </location>
</feature>
<keyword evidence="3 5" id="KW-1133">Transmembrane helix</keyword>
<evidence type="ECO:0000256" key="1">
    <source>
        <dbReference type="ARBA" id="ARBA00004141"/>
    </source>
</evidence>
<feature type="transmembrane region" description="Helical" evidence="5">
    <location>
        <begin position="348"/>
        <end position="366"/>
    </location>
</feature>
<dbReference type="InterPro" id="IPR003339">
    <property type="entry name" value="ABC/ECF_trnsptr_transmembrane"/>
</dbReference>
<dbReference type="Proteomes" id="UP001501521">
    <property type="component" value="Unassembled WGS sequence"/>
</dbReference>
<evidence type="ECO:0000256" key="5">
    <source>
        <dbReference type="SAM" id="Phobius"/>
    </source>
</evidence>
<dbReference type="Pfam" id="PF02361">
    <property type="entry name" value="CbiQ"/>
    <property type="match status" value="1"/>
</dbReference>
<name>A0ABP9F2R2_9ACTN</name>
<protein>
    <submittedName>
        <fullName evidence="6">CbiQ family ECF transporter T component</fullName>
    </submittedName>
</protein>
<dbReference type="PANTHER" id="PTHR33514:SF15">
    <property type="entry name" value="COBALT TRANSPORT PROTEIN"/>
    <property type="match status" value="1"/>
</dbReference>
<keyword evidence="4 5" id="KW-0472">Membrane</keyword>